<evidence type="ECO:0000256" key="1">
    <source>
        <dbReference type="ARBA" id="ARBA00006068"/>
    </source>
</evidence>
<comment type="caution">
    <text evidence="4">The sequence shown here is derived from an EMBL/GenBank/DDBJ whole genome shotgun (WGS) entry which is preliminary data.</text>
</comment>
<sequence length="390" mass="43793">MRYVDLSSNYPKKRKTNTANLKYLKLTLAISGLFLLFYALYLLFWPTTMVVKQIFQSPGSALSFFRGDATLKSSDGRTNVLLLGLDKRLNEPYSYKDKTGTEFQNGFRSDTMVVLSLDHKTKDTVMVSLPRDLWVKIPKGNGVLEQHAKINAAYSIGNMSNYPGGGLALAEKVVSQHLGIPIHYGMSIDFEGFKKIVDTLGGVMVNVENSFEDWNYPVEGREYDPCGGDERYLCRYEHIKFEAGTQYMDGGSALKYVRSRSGTNGEGSDFARARRQQRLLVAIRNKALTWQTLSDPLKVGSLVSRFGQTIQTDFDINLYPQVYKILSEIDLNNVRSFVLDPSAKEGMIMVPPPDQYGGAYVLVPRKADWSEVQKYVSDALMNVVTTDAPQ</sequence>
<accession>A0A1G1WM14</accession>
<evidence type="ECO:0000259" key="3">
    <source>
        <dbReference type="Pfam" id="PF03816"/>
    </source>
</evidence>
<evidence type="ECO:0000313" key="4">
    <source>
        <dbReference type="EMBL" id="OGY28795.1"/>
    </source>
</evidence>
<evidence type="ECO:0000256" key="2">
    <source>
        <dbReference type="SAM" id="Phobius"/>
    </source>
</evidence>
<proteinExistence type="inferred from homology"/>
<protein>
    <recommendedName>
        <fullName evidence="3">Cell envelope-related transcriptional attenuator domain-containing protein</fullName>
    </recommendedName>
</protein>
<keyword evidence="2" id="KW-0472">Membrane</keyword>
<evidence type="ECO:0000313" key="5">
    <source>
        <dbReference type="Proteomes" id="UP000177821"/>
    </source>
</evidence>
<comment type="similarity">
    <text evidence="1">Belongs to the LytR/CpsA/Psr (LCP) family.</text>
</comment>
<reference evidence="4 5" key="1">
    <citation type="journal article" date="2016" name="Nat. Commun.">
        <title>Thousands of microbial genomes shed light on interconnected biogeochemical processes in an aquifer system.</title>
        <authorList>
            <person name="Anantharaman K."/>
            <person name="Brown C.T."/>
            <person name="Hug L.A."/>
            <person name="Sharon I."/>
            <person name="Castelle C.J."/>
            <person name="Probst A.J."/>
            <person name="Thomas B.C."/>
            <person name="Singh A."/>
            <person name="Wilkins M.J."/>
            <person name="Karaoz U."/>
            <person name="Brodie E.L."/>
            <person name="Williams K.H."/>
            <person name="Hubbard S.S."/>
            <person name="Banfield J.F."/>
        </authorList>
    </citation>
    <scope>NUCLEOTIDE SEQUENCE [LARGE SCALE GENOMIC DNA]</scope>
</reference>
<dbReference type="Pfam" id="PF03816">
    <property type="entry name" value="LytR_cpsA_psr"/>
    <property type="match status" value="1"/>
</dbReference>
<dbReference type="EMBL" id="MHCX01000043">
    <property type="protein sequence ID" value="OGY28795.1"/>
    <property type="molecule type" value="Genomic_DNA"/>
</dbReference>
<keyword evidence="2" id="KW-0812">Transmembrane</keyword>
<organism evidence="4 5">
    <name type="scientific">Candidatus Woykebacteria bacterium RIFCSPHIGHO2_02_FULL_43_16b</name>
    <dbReference type="NCBI Taxonomy" id="1802601"/>
    <lineage>
        <taxon>Bacteria</taxon>
        <taxon>Candidatus Woykeibacteriota</taxon>
    </lineage>
</organism>
<dbReference type="InterPro" id="IPR050922">
    <property type="entry name" value="LytR/CpsA/Psr_CW_biosynth"/>
</dbReference>
<name>A0A1G1WM14_9BACT</name>
<feature type="transmembrane region" description="Helical" evidence="2">
    <location>
        <begin position="21"/>
        <end position="45"/>
    </location>
</feature>
<feature type="domain" description="Cell envelope-related transcriptional attenuator" evidence="3">
    <location>
        <begin position="108"/>
        <end position="287"/>
    </location>
</feature>
<dbReference type="InterPro" id="IPR004474">
    <property type="entry name" value="LytR_CpsA_psr"/>
</dbReference>
<dbReference type="PANTHER" id="PTHR33392:SF6">
    <property type="entry name" value="POLYISOPRENYL-TEICHOIC ACID--PEPTIDOGLYCAN TEICHOIC ACID TRANSFERASE TAGU"/>
    <property type="match status" value="1"/>
</dbReference>
<dbReference type="Gene3D" id="3.40.630.190">
    <property type="entry name" value="LCP protein"/>
    <property type="match status" value="1"/>
</dbReference>
<dbReference type="PANTHER" id="PTHR33392">
    <property type="entry name" value="POLYISOPRENYL-TEICHOIC ACID--PEPTIDOGLYCAN TEICHOIC ACID TRANSFERASE TAGU"/>
    <property type="match status" value="1"/>
</dbReference>
<keyword evidence="2" id="KW-1133">Transmembrane helix</keyword>
<dbReference type="AlphaFoldDB" id="A0A1G1WM14"/>
<dbReference type="Proteomes" id="UP000177821">
    <property type="component" value="Unassembled WGS sequence"/>
</dbReference>
<dbReference type="NCBIfam" id="TIGR00350">
    <property type="entry name" value="lytR_cpsA_psr"/>
    <property type="match status" value="1"/>
</dbReference>
<gene>
    <name evidence="4" type="ORF">A3J50_03545</name>
</gene>